<dbReference type="EMBL" id="SWKU01000001">
    <property type="protein sequence ID" value="KAF3011223.1"/>
    <property type="molecule type" value="Genomic_DNA"/>
</dbReference>
<accession>A0A9P4WEU4</accession>
<evidence type="ECO:0000313" key="3">
    <source>
        <dbReference type="Proteomes" id="UP000801428"/>
    </source>
</evidence>
<name>A0A9P4WEU4_CURKU</name>
<dbReference type="AlphaFoldDB" id="A0A9P4WEU4"/>
<gene>
    <name evidence="2" type="ORF">E8E13_011631</name>
</gene>
<reference evidence="2" key="1">
    <citation type="submission" date="2019-04" db="EMBL/GenBank/DDBJ databases">
        <title>Sequencing of skin fungus with MAO and IRED activity.</title>
        <authorList>
            <person name="Marsaioli A.J."/>
            <person name="Bonatto J.M.C."/>
            <person name="Reis Junior O."/>
        </authorList>
    </citation>
    <scope>NUCLEOTIDE SEQUENCE</scope>
    <source>
        <strain evidence="2">30M1</strain>
    </source>
</reference>
<feature type="region of interest" description="Disordered" evidence="1">
    <location>
        <begin position="22"/>
        <end position="49"/>
    </location>
</feature>
<keyword evidence="3" id="KW-1185">Reference proteome</keyword>
<dbReference type="Proteomes" id="UP000801428">
    <property type="component" value="Unassembled WGS sequence"/>
</dbReference>
<sequence length="166" mass="17379">MSPQTGVMGDWNLQRSFVETGVAGAGDEDDPSHAGQGISAQDAGVSMGPPTLQAKETFLKEPPQAVPLRARLLMHPSLPASAKGERPRFYQTGAEQCPAIRPAGNLATTVLAARSGAAGLIRSTEAFSLPFAVFYVAEHVRAAHRQTLRWAAPPGAGAHSDGQTPQ</sequence>
<proteinExistence type="predicted"/>
<evidence type="ECO:0000313" key="2">
    <source>
        <dbReference type="EMBL" id="KAF3011223.1"/>
    </source>
</evidence>
<protein>
    <submittedName>
        <fullName evidence="2">Uncharacterized protein</fullName>
    </submittedName>
</protein>
<organism evidence="2 3">
    <name type="scientific">Curvularia kusanoi</name>
    <name type="common">Cochliobolus kusanoi</name>
    <dbReference type="NCBI Taxonomy" id="90978"/>
    <lineage>
        <taxon>Eukaryota</taxon>
        <taxon>Fungi</taxon>
        <taxon>Dikarya</taxon>
        <taxon>Ascomycota</taxon>
        <taxon>Pezizomycotina</taxon>
        <taxon>Dothideomycetes</taxon>
        <taxon>Pleosporomycetidae</taxon>
        <taxon>Pleosporales</taxon>
        <taxon>Pleosporineae</taxon>
        <taxon>Pleosporaceae</taxon>
        <taxon>Curvularia</taxon>
    </lineage>
</organism>
<evidence type="ECO:0000256" key="1">
    <source>
        <dbReference type="SAM" id="MobiDB-lite"/>
    </source>
</evidence>
<comment type="caution">
    <text evidence="2">The sequence shown here is derived from an EMBL/GenBank/DDBJ whole genome shotgun (WGS) entry which is preliminary data.</text>
</comment>